<feature type="compositionally biased region" description="Low complexity" evidence="1">
    <location>
        <begin position="137"/>
        <end position="154"/>
    </location>
</feature>
<accession>A0A2B7WJW8</accession>
<dbReference type="AlphaFoldDB" id="A0A2B7WJW8"/>
<feature type="region of interest" description="Disordered" evidence="1">
    <location>
        <begin position="207"/>
        <end position="227"/>
    </location>
</feature>
<name>A0A2B7WJW8_POLH7</name>
<sequence>MSMLDTPPPANLPLPQHRDSIYRDEVYEGTCACLVVVVCHFTVTPTIGVSSASVAAAATAVLLCVAGGVVSSRLRRVIALRGFIFFGDRLNVGVAPARRELRIHMDRLNAPARRAASARGRAAALVGARRRRERAAAAALASDDSESSLSDAAGPVVSDDSNSSGADVSPGYVPAGAPHSMEEVREAYWELVAAGRVQEARELLPSGGVPWALPDDEDVEGEEGWDGEGEWDMEEEEVESQPLRTWGAVLAHYEELVAAGRLEEAEDLLPYGRFGDH</sequence>
<evidence type="ECO:0000256" key="1">
    <source>
        <dbReference type="SAM" id="MobiDB-lite"/>
    </source>
</evidence>
<gene>
    <name evidence="2" type="ORF">AJ80_09763</name>
</gene>
<evidence type="ECO:0000313" key="2">
    <source>
        <dbReference type="EMBL" id="PGG96896.1"/>
    </source>
</evidence>
<reference evidence="2 3" key="1">
    <citation type="submission" date="2017-10" db="EMBL/GenBank/DDBJ databases">
        <title>Comparative genomics in systemic dimorphic fungi from Ajellomycetaceae.</title>
        <authorList>
            <person name="Munoz J.F."/>
            <person name="Mcewen J.G."/>
            <person name="Clay O.K."/>
            <person name="Cuomo C.A."/>
        </authorList>
    </citation>
    <scope>NUCLEOTIDE SEQUENCE [LARGE SCALE GENOMIC DNA]</scope>
    <source>
        <strain evidence="2 3">UAMH7299</strain>
    </source>
</reference>
<keyword evidence="3" id="KW-1185">Reference proteome</keyword>
<dbReference type="Proteomes" id="UP000224634">
    <property type="component" value="Unassembled WGS sequence"/>
</dbReference>
<evidence type="ECO:0000313" key="3">
    <source>
        <dbReference type="Proteomes" id="UP000224634"/>
    </source>
</evidence>
<organism evidence="2 3">
    <name type="scientific">Polytolypa hystricis (strain UAMH7299)</name>
    <dbReference type="NCBI Taxonomy" id="1447883"/>
    <lineage>
        <taxon>Eukaryota</taxon>
        <taxon>Fungi</taxon>
        <taxon>Dikarya</taxon>
        <taxon>Ascomycota</taxon>
        <taxon>Pezizomycotina</taxon>
        <taxon>Eurotiomycetes</taxon>
        <taxon>Eurotiomycetidae</taxon>
        <taxon>Onygenales</taxon>
        <taxon>Onygenales incertae sedis</taxon>
        <taxon>Polytolypa</taxon>
    </lineage>
</organism>
<dbReference type="EMBL" id="PDNA01000341">
    <property type="protein sequence ID" value="PGG96896.1"/>
    <property type="molecule type" value="Genomic_DNA"/>
</dbReference>
<proteinExistence type="predicted"/>
<comment type="caution">
    <text evidence="2">The sequence shown here is derived from an EMBL/GenBank/DDBJ whole genome shotgun (WGS) entry which is preliminary data.</text>
</comment>
<feature type="region of interest" description="Disordered" evidence="1">
    <location>
        <begin position="137"/>
        <end position="171"/>
    </location>
</feature>
<feature type="compositionally biased region" description="Acidic residues" evidence="1">
    <location>
        <begin position="214"/>
        <end position="227"/>
    </location>
</feature>
<protein>
    <submittedName>
        <fullName evidence="2">Uncharacterized protein</fullName>
    </submittedName>
</protein>